<sequence>MESVSVDPAKITAFREAFLKEKADAIKNDEYDQRDIDRMNNDDDYVSCFVKSGKTEGDPVKGVQLFHDVFTYRKQMNIWDLKREDINPELLEKEIFMYKNVDNKGQKLFHFQVGKHAKGTFTDEIKKLLALLMDEFHRENAGKNCFVLIFDFTNSGLSNADLEIVKYVISCVTVYFPRIVDYILLFEMPFLLGAVWKIVQAWLSAEQKKFIKFVKKSDIKQYIDEDNLEDHMKK</sequence>
<dbReference type="Proteomes" id="UP000549394">
    <property type="component" value="Unassembled WGS sequence"/>
</dbReference>
<feature type="domain" description="CRAL-TRIO" evidence="1">
    <location>
        <begin position="83"/>
        <end position="234"/>
    </location>
</feature>
<organism evidence="2 3">
    <name type="scientific">Dimorphilus gyrociliatus</name>
    <dbReference type="NCBI Taxonomy" id="2664684"/>
    <lineage>
        <taxon>Eukaryota</taxon>
        <taxon>Metazoa</taxon>
        <taxon>Spiralia</taxon>
        <taxon>Lophotrochozoa</taxon>
        <taxon>Annelida</taxon>
        <taxon>Polychaeta</taxon>
        <taxon>Polychaeta incertae sedis</taxon>
        <taxon>Dinophilidae</taxon>
        <taxon>Dimorphilus</taxon>
    </lineage>
</organism>
<gene>
    <name evidence="2" type="ORF">DGYR_LOCUS4426</name>
</gene>
<dbReference type="AlphaFoldDB" id="A0A7I8VJV3"/>
<dbReference type="GO" id="GO:0012505">
    <property type="term" value="C:endomembrane system"/>
    <property type="evidence" value="ECO:0007669"/>
    <property type="project" value="TreeGrafter"/>
</dbReference>
<dbReference type="CDD" id="cd00170">
    <property type="entry name" value="SEC14"/>
    <property type="match status" value="1"/>
</dbReference>
<evidence type="ECO:0000313" key="3">
    <source>
        <dbReference type="Proteomes" id="UP000549394"/>
    </source>
</evidence>
<dbReference type="SMART" id="SM00516">
    <property type="entry name" value="SEC14"/>
    <property type="match status" value="1"/>
</dbReference>
<dbReference type="Pfam" id="PF00650">
    <property type="entry name" value="CRAL_TRIO"/>
    <property type="match status" value="1"/>
</dbReference>
<reference evidence="2 3" key="1">
    <citation type="submission" date="2020-08" db="EMBL/GenBank/DDBJ databases">
        <authorList>
            <person name="Hejnol A."/>
        </authorList>
    </citation>
    <scope>NUCLEOTIDE SEQUENCE [LARGE SCALE GENOMIC DNA]</scope>
</reference>
<dbReference type="EMBL" id="CAJFCJ010000006">
    <property type="protein sequence ID" value="CAD5115715.1"/>
    <property type="molecule type" value="Genomic_DNA"/>
</dbReference>
<dbReference type="InterPro" id="IPR036865">
    <property type="entry name" value="CRAL-TRIO_dom_sf"/>
</dbReference>
<comment type="caution">
    <text evidence="2">The sequence shown here is derived from an EMBL/GenBank/DDBJ whole genome shotgun (WGS) entry which is preliminary data.</text>
</comment>
<dbReference type="PROSITE" id="PS50191">
    <property type="entry name" value="CRAL_TRIO"/>
    <property type="match status" value="1"/>
</dbReference>
<dbReference type="InterPro" id="IPR001251">
    <property type="entry name" value="CRAL-TRIO_dom"/>
</dbReference>
<dbReference type="InterPro" id="IPR053012">
    <property type="entry name" value="ER-organelle_contact"/>
</dbReference>
<evidence type="ECO:0000313" key="2">
    <source>
        <dbReference type="EMBL" id="CAD5115715.1"/>
    </source>
</evidence>
<keyword evidence="3" id="KW-1185">Reference proteome</keyword>
<proteinExistence type="predicted"/>
<accession>A0A7I8VJV3</accession>
<name>A0A7I8VJV3_9ANNE</name>
<dbReference type="GO" id="GO:0140284">
    <property type="term" value="C:endoplasmic reticulum-endosome membrane contact site"/>
    <property type="evidence" value="ECO:0007669"/>
    <property type="project" value="TreeGrafter"/>
</dbReference>
<dbReference type="SUPFAM" id="SSF52087">
    <property type="entry name" value="CRAL/TRIO domain"/>
    <property type="match status" value="1"/>
</dbReference>
<dbReference type="OrthoDB" id="75724at2759"/>
<dbReference type="PANTHER" id="PTHR46384:SF1">
    <property type="entry name" value="MOTILE SPERM DOMAIN-CONTAINING PROTEIN 2"/>
    <property type="match status" value="1"/>
</dbReference>
<dbReference type="Gene3D" id="3.40.525.10">
    <property type="entry name" value="CRAL-TRIO lipid binding domain"/>
    <property type="match status" value="1"/>
</dbReference>
<dbReference type="PANTHER" id="PTHR46384">
    <property type="entry name" value="MOTILE SPERM DOMAIN-CONTAINING PROTEIN 2"/>
    <property type="match status" value="1"/>
</dbReference>
<evidence type="ECO:0000259" key="1">
    <source>
        <dbReference type="PROSITE" id="PS50191"/>
    </source>
</evidence>
<protein>
    <submittedName>
        <fullName evidence="2">DgyrCDS4658</fullName>
    </submittedName>
</protein>